<dbReference type="GO" id="GO:0006508">
    <property type="term" value="P:proteolysis"/>
    <property type="evidence" value="ECO:0007669"/>
    <property type="project" value="UniProtKB-KW"/>
</dbReference>
<proteinExistence type="inferred from homology"/>
<evidence type="ECO:0000256" key="1">
    <source>
        <dbReference type="ARBA" id="ARBA00001947"/>
    </source>
</evidence>
<accession>A0A4D6Y6Q9</accession>
<dbReference type="AlphaFoldDB" id="A0A4D6Y6Q9"/>
<evidence type="ECO:0000256" key="5">
    <source>
        <dbReference type="ARBA" id="ARBA00022723"/>
    </source>
</evidence>
<gene>
    <name evidence="11" type="ORF">D9V69_01595</name>
</gene>
<dbReference type="Pfam" id="PF19425">
    <property type="entry name" value="Csd3_N2"/>
    <property type="match status" value="1"/>
</dbReference>
<dbReference type="Pfam" id="PF01551">
    <property type="entry name" value="Peptidase_M23"/>
    <property type="match status" value="1"/>
</dbReference>
<dbReference type="PANTHER" id="PTHR21666">
    <property type="entry name" value="PEPTIDASE-RELATED"/>
    <property type="match status" value="1"/>
</dbReference>
<organism evidence="11 12">
    <name type="scientific">Buchnera aphidicola</name>
    <name type="common">Hyadaphis tataricae</name>
    <dbReference type="NCBI Taxonomy" id="1241859"/>
    <lineage>
        <taxon>Bacteria</taxon>
        <taxon>Pseudomonadati</taxon>
        <taxon>Pseudomonadota</taxon>
        <taxon>Gammaproteobacteria</taxon>
        <taxon>Enterobacterales</taxon>
        <taxon>Erwiniaceae</taxon>
        <taxon>Buchnera</taxon>
    </lineage>
</organism>
<sequence length="412" mass="47948">MQQIDKTFLFYCYCFYNKMIFLTNILVISIVFSGCNVLEKNQHVSMLMNKITPIQPFSNNVLAYQNKQYKHIVQKGENITSLLIKSGVNTKDIFTLIKKDNAILNNIQPNQELYWKTNEFNELLELKWIISPLKKKIYKKNNHNFIMVNNVLKDDLIYKNIFIKKKSNFFSSASKIGLNQHDIMNVVQAFKWQVNFHKLNIGSVFHIVFLHNFQCNKNILLGVKLNNAGKTYYSIRACNGHFYDINGCNKQQKWIDLSLLKKYRISSKFNLHRLHPVTHHVSRHLGIDLAMPKGTPIFSTTNGKIIKTHFDKISGFYIVLKHDDFCITRYMHLKKILVKQGDNVKIGQKIALSGNTGRTTGPHLHYEIWINNQAVDPLNVKNLFCDTLTEKEKKIYINDSKKIVFALNTTII</sequence>
<dbReference type="OrthoDB" id="9805070at2"/>
<feature type="transmembrane region" description="Helical" evidence="9">
    <location>
        <begin position="20"/>
        <end position="38"/>
    </location>
</feature>
<dbReference type="InterPro" id="IPR011055">
    <property type="entry name" value="Dup_hybrid_motif"/>
</dbReference>
<dbReference type="InterPro" id="IPR050570">
    <property type="entry name" value="Cell_wall_metabolism_enzyme"/>
</dbReference>
<comment type="cofactor">
    <cofactor evidence="1">
        <name>Zn(2+)</name>
        <dbReference type="ChEBI" id="CHEBI:29105"/>
    </cofactor>
</comment>
<dbReference type="InterPro" id="IPR016047">
    <property type="entry name" value="M23ase_b-sheet_dom"/>
</dbReference>
<dbReference type="Proteomes" id="UP000298773">
    <property type="component" value="Chromosome"/>
</dbReference>
<name>A0A4D6Y6Q9_9GAMM</name>
<dbReference type="CDD" id="cd12797">
    <property type="entry name" value="M23_peptidase"/>
    <property type="match status" value="1"/>
</dbReference>
<keyword evidence="7" id="KW-0862">Zinc</keyword>
<keyword evidence="9" id="KW-0812">Transmembrane</keyword>
<evidence type="ECO:0000256" key="6">
    <source>
        <dbReference type="ARBA" id="ARBA00022801"/>
    </source>
</evidence>
<dbReference type="GO" id="GO:0005886">
    <property type="term" value="C:plasma membrane"/>
    <property type="evidence" value="ECO:0007669"/>
    <property type="project" value="UniProtKB-SubCell"/>
</dbReference>
<dbReference type="PROSITE" id="PS51782">
    <property type="entry name" value="LYSM"/>
    <property type="match status" value="1"/>
</dbReference>
<dbReference type="InterPro" id="IPR045834">
    <property type="entry name" value="Csd3_N2"/>
</dbReference>
<feature type="domain" description="LysM" evidence="10">
    <location>
        <begin position="69"/>
        <end position="115"/>
    </location>
</feature>
<evidence type="ECO:0000259" key="10">
    <source>
        <dbReference type="PROSITE" id="PS51782"/>
    </source>
</evidence>
<dbReference type="InterPro" id="IPR018392">
    <property type="entry name" value="LysM"/>
</dbReference>
<dbReference type="GO" id="GO:0046872">
    <property type="term" value="F:metal ion binding"/>
    <property type="evidence" value="ECO:0007669"/>
    <property type="project" value="UniProtKB-KW"/>
</dbReference>
<dbReference type="EMBL" id="CP034873">
    <property type="protein sequence ID" value="QCI21620.1"/>
    <property type="molecule type" value="Genomic_DNA"/>
</dbReference>
<comment type="subcellular location">
    <subcellularLocation>
        <location evidence="2">Cell membrane</location>
        <topology evidence="2">Single-pass membrane protein</topology>
    </subcellularLocation>
</comment>
<keyword evidence="4" id="KW-0645">Protease</keyword>
<keyword evidence="9" id="KW-0472">Membrane</keyword>
<evidence type="ECO:0000256" key="8">
    <source>
        <dbReference type="ARBA" id="ARBA00023049"/>
    </source>
</evidence>
<evidence type="ECO:0000256" key="2">
    <source>
        <dbReference type="ARBA" id="ARBA00004162"/>
    </source>
</evidence>
<dbReference type="PROSITE" id="PS51257">
    <property type="entry name" value="PROKAR_LIPOPROTEIN"/>
    <property type="match status" value="1"/>
</dbReference>
<dbReference type="GO" id="GO:0004222">
    <property type="term" value="F:metalloendopeptidase activity"/>
    <property type="evidence" value="ECO:0007669"/>
    <property type="project" value="TreeGrafter"/>
</dbReference>
<protein>
    <recommendedName>
        <fullName evidence="10">LysM domain-containing protein</fullName>
    </recommendedName>
</protein>
<dbReference type="RefSeq" id="WP_158356590.1">
    <property type="nucleotide sequence ID" value="NZ_CP034873.1"/>
</dbReference>
<evidence type="ECO:0000256" key="9">
    <source>
        <dbReference type="SAM" id="Phobius"/>
    </source>
</evidence>
<evidence type="ECO:0000256" key="7">
    <source>
        <dbReference type="ARBA" id="ARBA00022833"/>
    </source>
</evidence>
<dbReference type="PANTHER" id="PTHR21666:SF292">
    <property type="entry name" value="MUREIN DD-ENDOPEPTIDASE MEPM"/>
    <property type="match status" value="1"/>
</dbReference>
<dbReference type="Gene3D" id="2.70.70.10">
    <property type="entry name" value="Glucose Permease (Domain IIA)"/>
    <property type="match status" value="1"/>
</dbReference>
<evidence type="ECO:0000256" key="4">
    <source>
        <dbReference type="ARBA" id="ARBA00022670"/>
    </source>
</evidence>
<keyword evidence="9" id="KW-1133">Transmembrane helix</keyword>
<keyword evidence="8" id="KW-0482">Metalloprotease</keyword>
<reference evidence="11 12" key="1">
    <citation type="submission" date="2018-12" db="EMBL/GenBank/DDBJ databases">
        <authorList>
            <person name="Chong R.A."/>
        </authorList>
    </citation>
    <scope>NUCLEOTIDE SEQUENCE [LARGE SCALE GENOMIC DNA]</scope>
    <source>
        <strain evidence="11 12">Hta</strain>
    </source>
</reference>
<comment type="similarity">
    <text evidence="3">Belongs to the peptidase M23B family.</text>
</comment>
<evidence type="ECO:0000313" key="12">
    <source>
        <dbReference type="Proteomes" id="UP000298773"/>
    </source>
</evidence>
<dbReference type="FunFam" id="2.70.70.10:FF:000002">
    <property type="entry name" value="Murein DD-endopeptidase MepM"/>
    <property type="match status" value="1"/>
</dbReference>
<dbReference type="SUPFAM" id="SSF51261">
    <property type="entry name" value="Duplicated hybrid motif"/>
    <property type="match status" value="1"/>
</dbReference>
<evidence type="ECO:0000256" key="3">
    <source>
        <dbReference type="ARBA" id="ARBA00006646"/>
    </source>
</evidence>
<keyword evidence="5" id="KW-0479">Metal-binding</keyword>
<reference evidence="11 12" key="2">
    <citation type="submission" date="2019-05" db="EMBL/GenBank/DDBJ databases">
        <title>Genome evolution of the obligate endosymbiont Buchnera aphidicola.</title>
        <authorList>
            <person name="Moran N.A."/>
        </authorList>
    </citation>
    <scope>NUCLEOTIDE SEQUENCE [LARGE SCALE GENOMIC DNA]</scope>
    <source>
        <strain evidence="11 12">Hta</strain>
    </source>
</reference>
<dbReference type="Gene3D" id="3.10.450.350">
    <property type="match status" value="2"/>
</dbReference>
<keyword evidence="6" id="KW-0378">Hydrolase</keyword>
<evidence type="ECO:0000313" key="11">
    <source>
        <dbReference type="EMBL" id="QCI21620.1"/>
    </source>
</evidence>